<dbReference type="PANTHER" id="PTHR33164">
    <property type="entry name" value="TRANSCRIPTIONAL REGULATOR, MARR FAMILY"/>
    <property type="match status" value="1"/>
</dbReference>
<dbReference type="InterPro" id="IPR036390">
    <property type="entry name" value="WH_DNA-bd_sf"/>
</dbReference>
<dbReference type="InterPro" id="IPR000835">
    <property type="entry name" value="HTH_MarR-typ"/>
</dbReference>
<dbReference type="Pfam" id="PF12802">
    <property type="entry name" value="MarR_2"/>
    <property type="match status" value="1"/>
</dbReference>
<reference evidence="2 3" key="1">
    <citation type="submission" date="2016-05" db="EMBL/GenBank/DDBJ databases">
        <title>Microbial solvent formation.</title>
        <authorList>
            <person name="Poehlein A."/>
            <person name="Montoya Solano J.D."/>
            <person name="Flitsch S."/>
            <person name="Krabben P."/>
            <person name="Duerre P."/>
            <person name="Daniel R."/>
        </authorList>
    </citation>
    <scope>NUCLEOTIDE SEQUENCE [LARGE SCALE GENOMIC DNA]</scope>
    <source>
        <strain evidence="2 3">DSM 2619</strain>
    </source>
</reference>
<dbReference type="STRING" id="29367.CLPUN_41520"/>
<gene>
    <name evidence="2" type="ORF">CLPUN_41520</name>
</gene>
<dbReference type="OrthoDB" id="3232829at2"/>
<sequence length="151" mass="17816">MEKSILQEQLNRYYELWCDATQLYEKWAKQRGITYNYVLVLCTLLNHPLHCTQKIIAQKWGMPKQTINTILKDLQNKGYVILTHQPSDKRNKLILLTDNGMQYAKEIEAALTSLDTYAIEKMGLERMKCLNDNLADYLKYFRKAEHDQNVL</sequence>
<dbReference type="PROSITE" id="PS50995">
    <property type="entry name" value="HTH_MARR_2"/>
    <property type="match status" value="1"/>
</dbReference>
<proteinExistence type="predicted"/>
<dbReference type="AlphaFoldDB" id="A0A1S8T904"/>
<evidence type="ECO:0000259" key="1">
    <source>
        <dbReference type="PROSITE" id="PS50995"/>
    </source>
</evidence>
<dbReference type="EMBL" id="LZZM01000204">
    <property type="protein sequence ID" value="OOM74091.1"/>
    <property type="molecule type" value="Genomic_DNA"/>
</dbReference>
<dbReference type="GO" id="GO:0006950">
    <property type="term" value="P:response to stress"/>
    <property type="evidence" value="ECO:0007669"/>
    <property type="project" value="TreeGrafter"/>
</dbReference>
<dbReference type="SMART" id="SM00347">
    <property type="entry name" value="HTH_MARR"/>
    <property type="match status" value="1"/>
</dbReference>
<accession>A0A1S8T904</accession>
<organism evidence="2 3">
    <name type="scientific">Clostridium puniceum</name>
    <dbReference type="NCBI Taxonomy" id="29367"/>
    <lineage>
        <taxon>Bacteria</taxon>
        <taxon>Bacillati</taxon>
        <taxon>Bacillota</taxon>
        <taxon>Clostridia</taxon>
        <taxon>Eubacteriales</taxon>
        <taxon>Clostridiaceae</taxon>
        <taxon>Clostridium</taxon>
    </lineage>
</organism>
<dbReference type="InterPro" id="IPR039422">
    <property type="entry name" value="MarR/SlyA-like"/>
</dbReference>
<feature type="domain" description="HTH marR-type" evidence="1">
    <location>
        <begin position="1"/>
        <end position="139"/>
    </location>
</feature>
<keyword evidence="3" id="KW-1185">Reference proteome</keyword>
<dbReference type="PANTHER" id="PTHR33164:SF43">
    <property type="entry name" value="HTH-TYPE TRANSCRIPTIONAL REPRESSOR YETL"/>
    <property type="match status" value="1"/>
</dbReference>
<dbReference type="GO" id="GO:0003700">
    <property type="term" value="F:DNA-binding transcription factor activity"/>
    <property type="evidence" value="ECO:0007669"/>
    <property type="project" value="InterPro"/>
</dbReference>
<evidence type="ECO:0000313" key="2">
    <source>
        <dbReference type="EMBL" id="OOM74091.1"/>
    </source>
</evidence>
<dbReference type="SUPFAM" id="SSF46785">
    <property type="entry name" value="Winged helix' DNA-binding domain"/>
    <property type="match status" value="1"/>
</dbReference>
<name>A0A1S8T904_9CLOT</name>
<dbReference type="Proteomes" id="UP000190890">
    <property type="component" value="Unassembled WGS sequence"/>
</dbReference>
<dbReference type="RefSeq" id="WP_077849111.1">
    <property type="nucleotide sequence ID" value="NZ_LZZM01000204.1"/>
</dbReference>
<comment type="caution">
    <text evidence="2">The sequence shown here is derived from an EMBL/GenBank/DDBJ whole genome shotgun (WGS) entry which is preliminary data.</text>
</comment>
<dbReference type="InterPro" id="IPR036388">
    <property type="entry name" value="WH-like_DNA-bd_sf"/>
</dbReference>
<evidence type="ECO:0000313" key="3">
    <source>
        <dbReference type="Proteomes" id="UP000190890"/>
    </source>
</evidence>
<protein>
    <submittedName>
        <fullName evidence="2">MarR family protein</fullName>
    </submittedName>
</protein>
<dbReference type="Gene3D" id="1.10.10.10">
    <property type="entry name" value="Winged helix-like DNA-binding domain superfamily/Winged helix DNA-binding domain"/>
    <property type="match status" value="1"/>
</dbReference>